<dbReference type="GO" id="GO:0071555">
    <property type="term" value="P:cell wall organization"/>
    <property type="evidence" value="ECO:0007669"/>
    <property type="project" value="UniProtKB-KW"/>
</dbReference>
<evidence type="ECO:0000256" key="3">
    <source>
        <dbReference type="ARBA" id="ARBA00004496"/>
    </source>
</evidence>
<dbReference type="InterPro" id="IPR016169">
    <property type="entry name" value="FAD-bd_PCMH_sub2"/>
</dbReference>
<evidence type="ECO:0000256" key="2">
    <source>
        <dbReference type="ARBA" id="ARBA00003921"/>
    </source>
</evidence>
<evidence type="ECO:0000256" key="14">
    <source>
        <dbReference type="ARBA" id="ARBA00023306"/>
    </source>
</evidence>
<dbReference type="AlphaFoldDB" id="A0A6J7CWI1"/>
<dbReference type="PANTHER" id="PTHR21071">
    <property type="entry name" value="UDP-N-ACETYLENOLPYRUVOYLGLUCOSAMINE REDUCTASE"/>
    <property type="match status" value="1"/>
</dbReference>
<keyword evidence="7" id="KW-0132">Cell division</keyword>
<keyword evidence="10" id="KW-0521">NADP</keyword>
<evidence type="ECO:0000256" key="16">
    <source>
        <dbReference type="ARBA" id="ARBA00048914"/>
    </source>
</evidence>
<evidence type="ECO:0000256" key="1">
    <source>
        <dbReference type="ARBA" id="ARBA00001974"/>
    </source>
</evidence>
<evidence type="ECO:0000256" key="12">
    <source>
        <dbReference type="ARBA" id="ARBA00022984"/>
    </source>
</evidence>
<keyword evidence="15" id="KW-0961">Cell wall biogenesis/degradation</keyword>
<keyword evidence="12" id="KW-0573">Peptidoglycan synthesis</keyword>
<dbReference type="GO" id="GO:0008762">
    <property type="term" value="F:UDP-N-acetylmuramate dehydrogenase activity"/>
    <property type="evidence" value="ECO:0007669"/>
    <property type="project" value="UniProtKB-EC"/>
</dbReference>
<keyword evidence="8" id="KW-0285">Flavoprotein</keyword>
<dbReference type="Pfam" id="PF02873">
    <property type="entry name" value="MurB_C"/>
    <property type="match status" value="1"/>
</dbReference>
<dbReference type="InterPro" id="IPR006094">
    <property type="entry name" value="Oxid_FAD_bind_N"/>
</dbReference>
<dbReference type="EMBL" id="CAFBLN010000007">
    <property type="protein sequence ID" value="CAB4862291.1"/>
    <property type="molecule type" value="Genomic_DNA"/>
</dbReference>
<reference evidence="18" key="1">
    <citation type="submission" date="2020-05" db="EMBL/GenBank/DDBJ databases">
        <authorList>
            <person name="Chiriac C."/>
            <person name="Salcher M."/>
            <person name="Ghai R."/>
            <person name="Kavagutti S V."/>
        </authorList>
    </citation>
    <scope>NUCLEOTIDE SEQUENCE</scope>
</reference>
<comment type="function">
    <text evidence="2">Cell wall formation.</text>
</comment>
<evidence type="ECO:0000256" key="11">
    <source>
        <dbReference type="ARBA" id="ARBA00022960"/>
    </source>
</evidence>
<dbReference type="InterPro" id="IPR016166">
    <property type="entry name" value="FAD-bd_PCMH"/>
</dbReference>
<evidence type="ECO:0000256" key="4">
    <source>
        <dbReference type="ARBA" id="ARBA00004752"/>
    </source>
</evidence>
<evidence type="ECO:0000256" key="15">
    <source>
        <dbReference type="ARBA" id="ARBA00023316"/>
    </source>
</evidence>
<dbReference type="Gene3D" id="3.90.78.10">
    <property type="entry name" value="UDP-N-acetylenolpyruvoylglucosamine reductase, C-terminal domain"/>
    <property type="match status" value="1"/>
</dbReference>
<dbReference type="SUPFAM" id="SSF56176">
    <property type="entry name" value="FAD-binding/transporter-associated domain-like"/>
    <property type="match status" value="1"/>
</dbReference>
<dbReference type="NCBIfam" id="TIGR00179">
    <property type="entry name" value="murB"/>
    <property type="match status" value="1"/>
</dbReference>
<comment type="subcellular location">
    <subcellularLocation>
        <location evidence="3">Cytoplasm</location>
    </subcellularLocation>
</comment>
<feature type="domain" description="FAD-binding PCMH-type" evidence="17">
    <location>
        <begin position="28"/>
        <end position="197"/>
    </location>
</feature>
<dbReference type="PROSITE" id="PS51387">
    <property type="entry name" value="FAD_PCMH"/>
    <property type="match status" value="1"/>
</dbReference>
<keyword evidence="9" id="KW-0274">FAD</keyword>
<dbReference type="InterPro" id="IPR011601">
    <property type="entry name" value="MurB_C"/>
</dbReference>
<name>A0A6J7CWI1_9ZZZZ</name>
<dbReference type="Gene3D" id="3.30.465.10">
    <property type="match status" value="1"/>
</dbReference>
<dbReference type="GO" id="GO:0005829">
    <property type="term" value="C:cytosol"/>
    <property type="evidence" value="ECO:0007669"/>
    <property type="project" value="TreeGrafter"/>
</dbReference>
<keyword evidence="11" id="KW-0133">Cell shape</keyword>
<dbReference type="InterPro" id="IPR036635">
    <property type="entry name" value="MurB_C_sf"/>
</dbReference>
<dbReference type="GO" id="GO:0051301">
    <property type="term" value="P:cell division"/>
    <property type="evidence" value="ECO:0007669"/>
    <property type="project" value="UniProtKB-KW"/>
</dbReference>
<keyword evidence="14" id="KW-0131">Cell cycle</keyword>
<dbReference type="InterPro" id="IPR016167">
    <property type="entry name" value="FAD-bd_PCMH_sub1"/>
</dbReference>
<dbReference type="GO" id="GO:0071949">
    <property type="term" value="F:FAD binding"/>
    <property type="evidence" value="ECO:0007669"/>
    <property type="project" value="InterPro"/>
</dbReference>
<dbReference type="GO" id="GO:0009252">
    <property type="term" value="P:peptidoglycan biosynthetic process"/>
    <property type="evidence" value="ECO:0007669"/>
    <property type="project" value="UniProtKB-UniPathway"/>
</dbReference>
<dbReference type="UniPathway" id="UPA00219"/>
<evidence type="ECO:0000256" key="6">
    <source>
        <dbReference type="ARBA" id="ARBA00022490"/>
    </source>
</evidence>
<dbReference type="Pfam" id="PF01565">
    <property type="entry name" value="FAD_binding_4"/>
    <property type="match status" value="1"/>
</dbReference>
<dbReference type="InterPro" id="IPR036318">
    <property type="entry name" value="FAD-bd_PCMH-like_sf"/>
</dbReference>
<dbReference type="SUPFAM" id="SSF56194">
    <property type="entry name" value="Uridine diphospho-N-Acetylenolpyruvylglucosamine reductase, MurB, C-terminal domain"/>
    <property type="match status" value="1"/>
</dbReference>
<evidence type="ECO:0000256" key="13">
    <source>
        <dbReference type="ARBA" id="ARBA00023002"/>
    </source>
</evidence>
<dbReference type="InterPro" id="IPR003170">
    <property type="entry name" value="MurB"/>
</dbReference>
<evidence type="ECO:0000256" key="5">
    <source>
        <dbReference type="ARBA" id="ARBA00012518"/>
    </source>
</evidence>
<keyword evidence="6" id="KW-0963">Cytoplasm</keyword>
<comment type="pathway">
    <text evidence="4">Cell wall biogenesis; peptidoglycan biosynthesis.</text>
</comment>
<keyword evidence="13" id="KW-0560">Oxidoreductase</keyword>
<accession>A0A6J7CWI1</accession>
<comment type="cofactor">
    <cofactor evidence="1">
        <name>FAD</name>
        <dbReference type="ChEBI" id="CHEBI:57692"/>
    </cofactor>
</comment>
<dbReference type="HAMAP" id="MF_00037">
    <property type="entry name" value="MurB"/>
    <property type="match status" value="1"/>
</dbReference>
<gene>
    <name evidence="18" type="ORF">UFOPK3381_00325</name>
</gene>
<comment type="catalytic activity">
    <reaction evidence="16">
        <text>UDP-N-acetyl-alpha-D-muramate + NADP(+) = UDP-N-acetyl-3-O-(1-carboxyvinyl)-alpha-D-glucosamine + NADPH + H(+)</text>
        <dbReference type="Rhea" id="RHEA:12248"/>
        <dbReference type="ChEBI" id="CHEBI:15378"/>
        <dbReference type="ChEBI" id="CHEBI:57783"/>
        <dbReference type="ChEBI" id="CHEBI:58349"/>
        <dbReference type="ChEBI" id="CHEBI:68483"/>
        <dbReference type="ChEBI" id="CHEBI:70757"/>
        <dbReference type="EC" id="1.3.1.98"/>
    </reaction>
</comment>
<evidence type="ECO:0000259" key="17">
    <source>
        <dbReference type="PROSITE" id="PS51387"/>
    </source>
</evidence>
<evidence type="ECO:0000256" key="10">
    <source>
        <dbReference type="ARBA" id="ARBA00022857"/>
    </source>
</evidence>
<dbReference type="GO" id="GO:0008360">
    <property type="term" value="P:regulation of cell shape"/>
    <property type="evidence" value="ECO:0007669"/>
    <property type="project" value="UniProtKB-KW"/>
</dbReference>
<sequence length="303" mass="32579">MSIDDLLRSAGIQSLHYGDFGALTTYRTGGRAQGFLTLETRDDVVALGGQLATCEPITVLGNGSNMLVADRDYEGVVIHLGEGFASLEVDRSEQGSALVTLGGSLDLPVASRRIADLGYTGFEWAVGVPGTVGGAVTMNAGGHGSDMAASVTSVELWRIDEQRFEIVPASQLRFAYRSSAIGPRDIVLSATIRVTEGAAEESKEQLREIVRWRREHQPGGSNAGSVFRNPSNESAGAIIERCGLKGHRIGTAQVSEKHANFIQADTDGHSVDVRRLIQFVHDAVLRREGIDLLTEIRFVGFDE</sequence>
<organism evidence="18">
    <name type="scientific">freshwater metagenome</name>
    <dbReference type="NCBI Taxonomy" id="449393"/>
    <lineage>
        <taxon>unclassified sequences</taxon>
        <taxon>metagenomes</taxon>
        <taxon>ecological metagenomes</taxon>
    </lineage>
</organism>
<evidence type="ECO:0000256" key="7">
    <source>
        <dbReference type="ARBA" id="ARBA00022618"/>
    </source>
</evidence>
<dbReference type="PANTHER" id="PTHR21071:SF4">
    <property type="entry name" value="UDP-N-ACETYLENOLPYRUVOYLGLUCOSAMINE REDUCTASE"/>
    <property type="match status" value="1"/>
</dbReference>
<evidence type="ECO:0000313" key="18">
    <source>
        <dbReference type="EMBL" id="CAB4862291.1"/>
    </source>
</evidence>
<evidence type="ECO:0000256" key="9">
    <source>
        <dbReference type="ARBA" id="ARBA00022827"/>
    </source>
</evidence>
<protein>
    <recommendedName>
        <fullName evidence="5">UDP-N-acetylmuramate dehydrogenase</fullName>
        <ecNumber evidence="5">1.3.1.98</ecNumber>
    </recommendedName>
</protein>
<dbReference type="EC" id="1.3.1.98" evidence="5"/>
<dbReference type="Gene3D" id="3.30.43.10">
    <property type="entry name" value="Uridine Diphospho-n-acetylenolpyruvylglucosamine Reductase, domain 2"/>
    <property type="match status" value="1"/>
</dbReference>
<proteinExistence type="inferred from homology"/>
<evidence type="ECO:0000256" key="8">
    <source>
        <dbReference type="ARBA" id="ARBA00022630"/>
    </source>
</evidence>